<dbReference type="OMA" id="IWHESSP"/>
<feature type="non-terminal residue" evidence="2">
    <location>
        <position position="1"/>
    </location>
</feature>
<dbReference type="EMBL" id="NCSJ02000212">
    <property type="protein sequence ID" value="RFU27313.1"/>
    <property type="molecule type" value="Genomic_DNA"/>
</dbReference>
<name>A0A3E2H2S5_SCYLI</name>
<keyword evidence="3" id="KW-1185">Reference proteome</keyword>
<feature type="non-terminal residue" evidence="2">
    <location>
        <position position="348"/>
    </location>
</feature>
<comment type="caution">
    <text evidence="2">The sequence shown here is derived from an EMBL/GenBank/DDBJ whole genome shotgun (WGS) entry which is preliminary data.</text>
</comment>
<protein>
    <recommendedName>
        <fullName evidence="1">2EXR domain-containing protein</fullName>
    </recommendedName>
</protein>
<dbReference type="Proteomes" id="UP000258309">
    <property type="component" value="Unassembled WGS sequence"/>
</dbReference>
<sequence length="348" mass="39613">MAKTFPLFPRLPAELKLKIWEVNCRKPGIHIFDVCFPISKISSRCRSKQAFTGSDGTVTDKATYQTYRDQIFFDTLDITSEISDEIYTTRFRTDPSMYRITTALSAACIDSAKVIKTFLDKGNIIYLPRKRERVLYDSTSDVLCLRFGSCTAAQDLAHDFPANNSHVIYQNNISRVLEGMWSREMAESLCAACRVALDVSELWCLSKPDPIVIEELAMLCSCIHHDLETVYLVDYCIGRCQQCCKGKLMPKELQTRKCNLARDLDPEDREMDIVYGAGVIYREICDFERLGWESGHPVFVLAQTMGKIIREQQGENGPFQSVRLLACEDEAADEGERIVDTTCRKDQI</sequence>
<proteinExistence type="predicted"/>
<feature type="domain" description="2EXR" evidence="1">
    <location>
        <begin position="5"/>
        <end position="114"/>
    </location>
</feature>
<evidence type="ECO:0000259" key="1">
    <source>
        <dbReference type="Pfam" id="PF20150"/>
    </source>
</evidence>
<dbReference type="AlphaFoldDB" id="A0A3E2H2S5"/>
<dbReference type="InterPro" id="IPR045518">
    <property type="entry name" value="2EXR"/>
</dbReference>
<dbReference type="Pfam" id="PF20150">
    <property type="entry name" value="2EXR"/>
    <property type="match status" value="1"/>
</dbReference>
<evidence type="ECO:0000313" key="3">
    <source>
        <dbReference type="Proteomes" id="UP000258309"/>
    </source>
</evidence>
<dbReference type="OrthoDB" id="5242916at2759"/>
<evidence type="ECO:0000313" key="2">
    <source>
        <dbReference type="EMBL" id="RFU27313.1"/>
    </source>
</evidence>
<reference evidence="2 3" key="1">
    <citation type="submission" date="2018-05" db="EMBL/GenBank/DDBJ databases">
        <title>Draft genome sequence of Scytalidium lignicola DSM 105466, a ubiquitous saprotrophic fungus.</title>
        <authorList>
            <person name="Buettner E."/>
            <person name="Gebauer A.M."/>
            <person name="Hofrichter M."/>
            <person name="Liers C."/>
            <person name="Kellner H."/>
        </authorList>
    </citation>
    <scope>NUCLEOTIDE SEQUENCE [LARGE SCALE GENOMIC DNA]</scope>
    <source>
        <strain evidence="2 3">DSM 105466</strain>
    </source>
</reference>
<accession>A0A3E2H2S5</accession>
<organism evidence="2 3">
    <name type="scientific">Scytalidium lignicola</name>
    <name type="common">Hyphomycete</name>
    <dbReference type="NCBI Taxonomy" id="5539"/>
    <lineage>
        <taxon>Eukaryota</taxon>
        <taxon>Fungi</taxon>
        <taxon>Dikarya</taxon>
        <taxon>Ascomycota</taxon>
        <taxon>Pezizomycotina</taxon>
        <taxon>Leotiomycetes</taxon>
        <taxon>Leotiomycetes incertae sedis</taxon>
        <taxon>Scytalidium</taxon>
    </lineage>
</organism>
<gene>
    <name evidence="2" type="ORF">B7463_g9033</name>
</gene>